<dbReference type="EMBL" id="LCBL01000003">
    <property type="protein sequence ID" value="KKS08962.1"/>
    <property type="molecule type" value="Genomic_DNA"/>
</dbReference>
<sequence>MVNEARNSRKLSVGLPEAFVSHWWNVGLEYLLTALGANIIKSGKTTMAKFNRGIELALAEF</sequence>
<gene>
    <name evidence="1" type="ORF">UU65_C0003G0017</name>
</gene>
<accession>A0A0G0WA71</accession>
<protein>
    <submittedName>
        <fullName evidence="1">Uncharacterized protein</fullName>
    </submittedName>
</protein>
<dbReference type="AlphaFoldDB" id="A0A0G0WA71"/>
<comment type="caution">
    <text evidence="1">The sequence shown here is derived from an EMBL/GenBank/DDBJ whole genome shotgun (WGS) entry which is preliminary data.</text>
</comment>
<proteinExistence type="predicted"/>
<evidence type="ECO:0000313" key="2">
    <source>
        <dbReference type="Proteomes" id="UP000033869"/>
    </source>
</evidence>
<dbReference type="Proteomes" id="UP000033869">
    <property type="component" value="Unassembled WGS sequence"/>
</dbReference>
<evidence type="ECO:0000313" key="1">
    <source>
        <dbReference type="EMBL" id="KKS08962.1"/>
    </source>
</evidence>
<name>A0A0G0WA71_UNCC2</name>
<organism evidence="1 2">
    <name type="scientific">candidate division CPR2 bacterium GW2011_GWC1_41_48</name>
    <dbReference type="NCBI Taxonomy" id="1618344"/>
    <lineage>
        <taxon>Bacteria</taxon>
        <taxon>Bacteria division CPR2</taxon>
    </lineage>
</organism>
<reference evidence="1 2" key="1">
    <citation type="journal article" date="2015" name="Nature">
        <title>rRNA introns, odd ribosomes, and small enigmatic genomes across a large radiation of phyla.</title>
        <authorList>
            <person name="Brown C.T."/>
            <person name="Hug L.A."/>
            <person name="Thomas B.C."/>
            <person name="Sharon I."/>
            <person name="Castelle C.J."/>
            <person name="Singh A."/>
            <person name="Wilkins M.J."/>
            <person name="Williams K.H."/>
            <person name="Banfield J.F."/>
        </authorList>
    </citation>
    <scope>NUCLEOTIDE SEQUENCE [LARGE SCALE GENOMIC DNA]</scope>
</reference>